<feature type="disulfide bond" description="Redox-active" evidence="4">
    <location>
        <begin position="103"/>
        <end position="107"/>
    </location>
</feature>
<dbReference type="OrthoDB" id="9811998at2"/>
<proteinExistence type="inferred from homology"/>
<evidence type="ECO:0000256" key="1">
    <source>
        <dbReference type="ARBA" id="ARBA00010996"/>
    </source>
</evidence>
<protein>
    <submittedName>
        <fullName evidence="7">Protein SCO1/2</fullName>
    </submittedName>
</protein>
<dbReference type="AlphaFoldDB" id="A0A1H9JDK1"/>
<keyword evidence="5" id="KW-0732">Signal</keyword>
<dbReference type="CDD" id="cd02968">
    <property type="entry name" value="SCO"/>
    <property type="match status" value="1"/>
</dbReference>
<reference evidence="8" key="1">
    <citation type="submission" date="2016-10" db="EMBL/GenBank/DDBJ databases">
        <authorList>
            <person name="Varghese N."/>
            <person name="Submissions S."/>
        </authorList>
    </citation>
    <scope>NUCLEOTIDE SEQUENCE [LARGE SCALE GENOMIC DNA]</scope>
    <source>
        <strain evidence="8">DSM 24740</strain>
    </source>
</reference>
<evidence type="ECO:0000256" key="2">
    <source>
        <dbReference type="ARBA" id="ARBA00023008"/>
    </source>
</evidence>
<evidence type="ECO:0000256" key="5">
    <source>
        <dbReference type="SAM" id="SignalP"/>
    </source>
</evidence>
<dbReference type="PANTHER" id="PTHR12151">
    <property type="entry name" value="ELECTRON TRANSPORT PROTIN SCO1/SENC FAMILY MEMBER"/>
    <property type="match status" value="1"/>
</dbReference>
<dbReference type="InterPro" id="IPR003782">
    <property type="entry name" value="SCO1/SenC"/>
</dbReference>
<evidence type="ECO:0000256" key="4">
    <source>
        <dbReference type="PIRSR" id="PIRSR603782-2"/>
    </source>
</evidence>
<dbReference type="InParanoid" id="A0A1H9JDK1"/>
<keyword evidence="3" id="KW-0479">Metal-binding</keyword>
<dbReference type="STRING" id="478744.SAMN05444359_11718"/>
<name>A0A1H9JDK1_9BACT</name>
<feature type="binding site" evidence="3">
    <location>
        <position position="103"/>
    </location>
    <ligand>
        <name>Cu cation</name>
        <dbReference type="ChEBI" id="CHEBI:23378"/>
    </ligand>
</feature>
<keyword evidence="2 3" id="KW-0186">Copper</keyword>
<comment type="similarity">
    <text evidence="1">Belongs to the SCO1/2 family.</text>
</comment>
<dbReference type="GO" id="GO:0046872">
    <property type="term" value="F:metal ion binding"/>
    <property type="evidence" value="ECO:0007669"/>
    <property type="project" value="UniProtKB-KW"/>
</dbReference>
<feature type="signal peptide" evidence="5">
    <location>
        <begin position="1"/>
        <end position="25"/>
    </location>
</feature>
<dbReference type="InterPro" id="IPR036249">
    <property type="entry name" value="Thioredoxin-like_sf"/>
</dbReference>
<dbReference type="RefSeq" id="WP_090170011.1">
    <property type="nucleotide sequence ID" value="NZ_FOFB01000017.1"/>
</dbReference>
<keyword evidence="8" id="KW-1185">Reference proteome</keyword>
<feature type="binding site" evidence="3">
    <location>
        <position position="192"/>
    </location>
    <ligand>
        <name>Cu cation</name>
        <dbReference type="ChEBI" id="CHEBI:23378"/>
    </ligand>
</feature>
<dbReference type="PROSITE" id="PS51352">
    <property type="entry name" value="THIOREDOXIN_2"/>
    <property type="match status" value="1"/>
</dbReference>
<dbReference type="PROSITE" id="PS51257">
    <property type="entry name" value="PROKAR_LIPOPROTEIN"/>
    <property type="match status" value="1"/>
</dbReference>
<dbReference type="InterPro" id="IPR013766">
    <property type="entry name" value="Thioredoxin_domain"/>
</dbReference>
<dbReference type="Proteomes" id="UP000199021">
    <property type="component" value="Unassembled WGS sequence"/>
</dbReference>
<dbReference type="PANTHER" id="PTHR12151:SF25">
    <property type="entry name" value="LINALOOL DEHYDRATASE_ISOMERASE DOMAIN-CONTAINING PROTEIN"/>
    <property type="match status" value="1"/>
</dbReference>
<feature type="chain" id="PRO_5011480532" evidence="5">
    <location>
        <begin position="26"/>
        <end position="230"/>
    </location>
</feature>
<dbReference type="EMBL" id="FOFB01000017">
    <property type="protein sequence ID" value="SEQ84920.1"/>
    <property type="molecule type" value="Genomic_DNA"/>
</dbReference>
<organism evidence="7 8">
    <name type="scientific">Neolewinella agarilytica</name>
    <dbReference type="NCBI Taxonomy" id="478744"/>
    <lineage>
        <taxon>Bacteria</taxon>
        <taxon>Pseudomonadati</taxon>
        <taxon>Bacteroidota</taxon>
        <taxon>Saprospiria</taxon>
        <taxon>Saprospirales</taxon>
        <taxon>Lewinellaceae</taxon>
        <taxon>Neolewinella</taxon>
    </lineage>
</organism>
<gene>
    <name evidence="7" type="ORF">SAMN05444359_11718</name>
</gene>
<feature type="domain" description="Thioredoxin" evidence="6">
    <location>
        <begin position="47"/>
        <end position="229"/>
    </location>
</feature>
<evidence type="ECO:0000313" key="8">
    <source>
        <dbReference type="Proteomes" id="UP000199021"/>
    </source>
</evidence>
<sequence>MLYRILFSGLFLLIFACTDSGVANVDQGDQPNFYRRHPQDPETGKFLVDSLGFPGNQPTDPVTGEVDPQPVRNWNYIDQLRRPFGSDSLLGKVYVAEFFFTSCPTICPKVKGQMLRLEEEFGDEPDFAMVSFTVDPKRDTPERMKEYAEKLGIVDMDRWRFIYGDKFEIYDLDKDYLSIAEENPNAPGGFDHSGYIVLVDRQGRVRSYANGTKPEEVDYLIKDIDLLLSK</sequence>
<evidence type="ECO:0000313" key="7">
    <source>
        <dbReference type="EMBL" id="SEQ84920.1"/>
    </source>
</evidence>
<dbReference type="Gene3D" id="3.40.30.10">
    <property type="entry name" value="Glutaredoxin"/>
    <property type="match status" value="1"/>
</dbReference>
<evidence type="ECO:0000256" key="3">
    <source>
        <dbReference type="PIRSR" id="PIRSR603782-1"/>
    </source>
</evidence>
<accession>A0A1H9JDK1</accession>
<evidence type="ECO:0000259" key="6">
    <source>
        <dbReference type="PROSITE" id="PS51352"/>
    </source>
</evidence>
<dbReference type="SUPFAM" id="SSF52833">
    <property type="entry name" value="Thioredoxin-like"/>
    <property type="match status" value="1"/>
</dbReference>
<dbReference type="Pfam" id="PF02630">
    <property type="entry name" value="SCO1-SenC"/>
    <property type="match status" value="1"/>
</dbReference>
<keyword evidence="4" id="KW-1015">Disulfide bond</keyword>
<feature type="binding site" evidence="3">
    <location>
        <position position="107"/>
    </location>
    <ligand>
        <name>Cu cation</name>
        <dbReference type="ChEBI" id="CHEBI:23378"/>
    </ligand>
</feature>